<proteinExistence type="predicted"/>
<keyword evidence="3" id="KW-0949">S-adenosyl-L-methionine</keyword>
<organism evidence="6">
    <name type="scientific">uncultured Alphaproteobacteria bacterium</name>
    <dbReference type="NCBI Taxonomy" id="91750"/>
    <lineage>
        <taxon>Bacteria</taxon>
        <taxon>Pseudomonadati</taxon>
        <taxon>Pseudomonadota</taxon>
        <taxon>Alphaproteobacteria</taxon>
        <taxon>environmental samples</taxon>
    </lineage>
</organism>
<keyword evidence="1" id="KW-0489">Methyltransferase</keyword>
<keyword evidence="4" id="KW-0472">Membrane</keyword>
<evidence type="ECO:0000256" key="4">
    <source>
        <dbReference type="SAM" id="Phobius"/>
    </source>
</evidence>
<dbReference type="GO" id="GO:0016279">
    <property type="term" value="F:protein-lysine N-methyltransferase activity"/>
    <property type="evidence" value="ECO:0007669"/>
    <property type="project" value="InterPro"/>
</dbReference>
<dbReference type="CDD" id="cd02440">
    <property type="entry name" value="AdoMet_MTases"/>
    <property type="match status" value="1"/>
</dbReference>
<keyword evidence="2" id="KW-0808">Transferase</keyword>
<keyword evidence="4" id="KW-1133">Transmembrane helix</keyword>
<dbReference type="PANTHER" id="PTHR13610">
    <property type="entry name" value="METHYLTRANSFERASE DOMAIN-CONTAINING PROTEIN"/>
    <property type="match status" value="1"/>
</dbReference>
<dbReference type="InterPro" id="IPR029063">
    <property type="entry name" value="SAM-dependent_MTases_sf"/>
</dbReference>
<feature type="transmembrane region" description="Helical" evidence="4">
    <location>
        <begin position="6"/>
        <end position="30"/>
    </location>
</feature>
<evidence type="ECO:0000256" key="3">
    <source>
        <dbReference type="ARBA" id="ARBA00022691"/>
    </source>
</evidence>
<keyword evidence="4" id="KW-0812">Transmembrane</keyword>
<gene>
    <name evidence="6" type="ORF">PlAlph_2120</name>
</gene>
<dbReference type="Gene3D" id="3.40.50.150">
    <property type="entry name" value="Vaccinia Virus protein VP39"/>
    <property type="match status" value="1"/>
</dbReference>
<dbReference type="GO" id="GO:0032259">
    <property type="term" value="P:methylation"/>
    <property type="evidence" value="ECO:0007669"/>
    <property type="project" value="UniProtKB-KW"/>
</dbReference>
<evidence type="ECO:0000259" key="5">
    <source>
        <dbReference type="Pfam" id="PF13649"/>
    </source>
</evidence>
<dbReference type="EMBL" id="MN990729">
    <property type="protein sequence ID" value="QJR98208.1"/>
    <property type="molecule type" value="Genomic_DNA"/>
</dbReference>
<accession>A0A6M4NMT6</accession>
<name>A0A6M4NMT6_9PROT</name>
<protein>
    <recommendedName>
        <fullName evidence="5">Methyltransferase domain-containing protein</fullName>
    </recommendedName>
</protein>
<dbReference type="InterPro" id="IPR026170">
    <property type="entry name" value="FAM173A/B"/>
</dbReference>
<feature type="domain" description="Methyltransferase" evidence="5">
    <location>
        <begin position="68"/>
        <end position="137"/>
    </location>
</feature>
<reference evidence="6" key="1">
    <citation type="submission" date="2020-01" db="EMBL/GenBank/DDBJ databases">
        <title>Gastrointestinal microbiota of LL stock colony Peromyscus leucopus.</title>
        <authorList>
            <person name="Milovic A."/>
            <person name="Bassam K."/>
            <person name="Keay E."/>
            <person name="Barbour A.G."/>
        </authorList>
    </citation>
    <scope>NUCLEOTIDE SEQUENCE</scope>
    <source>
        <strain evidence="6">LL90</strain>
    </source>
</reference>
<sequence length="191" mass="22294">MFAFYFLLTVYTICICLLIWIWTIIIKLYINKHYRECPPYVPSFGAEKKIIIARVREILKKSTQPLTILDPGCGCGSLIVKLAKEFPQHHFIGVEWSKFAAAIAGLKTRKLKNTQILCQDMFDYDFGQADIIVCFLMDTLMEKFGKKIAYDHKKTQIIFSNTFAIPNFPLFEEIKTGKNFFFKNIYIYKLD</sequence>
<dbReference type="SUPFAM" id="SSF53335">
    <property type="entry name" value="S-adenosyl-L-methionine-dependent methyltransferases"/>
    <property type="match status" value="1"/>
</dbReference>
<evidence type="ECO:0000256" key="1">
    <source>
        <dbReference type="ARBA" id="ARBA00022603"/>
    </source>
</evidence>
<evidence type="ECO:0000313" key="6">
    <source>
        <dbReference type="EMBL" id="QJR98208.1"/>
    </source>
</evidence>
<dbReference type="AlphaFoldDB" id="A0A6M4NMT6"/>
<evidence type="ECO:0000256" key="2">
    <source>
        <dbReference type="ARBA" id="ARBA00022679"/>
    </source>
</evidence>
<dbReference type="PANTHER" id="PTHR13610:SF9">
    <property type="entry name" value="FI06469P"/>
    <property type="match status" value="1"/>
</dbReference>
<dbReference type="InterPro" id="IPR041698">
    <property type="entry name" value="Methyltransf_25"/>
</dbReference>
<dbReference type="Pfam" id="PF13649">
    <property type="entry name" value="Methyltransf_25"/>
    <property type="match status" value="1"/>
</dbReference>